<feature type="coiled-coil region" evidence="1">
    <location>
        <begin position="336"/>
        <end position="377"/>
    </location>
</feature>
<feature type="coiled-coil region" evidence="1">
    <location>
        <begin position="413"/>
        <end position="519"/>
    </location>
</feature>
<proteinExistence type="predicted"/>
<evidence type="ECO:0000256" key="1">
    <source>
        <dbReference type="SAM" id="Coils"/>
    </source>
</evidence>
<dbReference type="Pfam" id="PF18694">
    <property type="entry name" value="TDP-43_N"/>
    <property type="match status" value="1"/>
</dbReference>
<dbReference type="WBParaSite" id="ALUE_0000524901-mRNA-1">
    <property type="protein sequence ID" value="ALUE_0000524901-mRNA-1"/>
    <property type="gene ID" value="ALUE_0000524901"/>
</dbReference>
<feature type="domain" description="TAR DNA-binding protein 43 N-terminal" evidence="2">
    <location>
        <begin position="16"/>
        <end position="77"/>
    </location>
</feature>
<sequence length="531" mass="59996">MGDNIDNRQRRVLRVYVEPVEVELDEDGALLFSALQSAVPGASGLYFNGECKSSVKFDGKRLLPPADGWKDRKYFAALGCRSDFPFGSYANASKQFERSVNAVQRLFAKCTAFDYGGFGQEFVPKKVVSLSSPAKESENRAENMKQLMASLTQKQSTTPASTPPDDQRFTPLEQQFVDLARISTAKDTIIEQQRSDIKAANEKFELKAKELKQALDELSKSEKRCNAQEEELNILRNLSKEQTYMCEKVNELTKRLLDADEMIAKQKAEISDILKRLTESETEREASAAKVAELTVEVEAAKGTIEDMESRIEKLKPLAEIREITKLQDDEEILSYVKMSESLASLRTKNEKLESDMKEMEEKYNQLNQIYTEVVAENTKTLIKRDAGDGGGDITVETRITPAGGNISSADDVLNWQKEREALRSELMASENKVAELTRMVHSLTKEATNSEHRAAEAIATRNELKRSLDHMEAKIQVRVPYEAVLEERRKSDFLRHDLNEAQRRVSELTLLIADFSSDARNSRHDVTDLL</sequence>
<reference evidence="4" key="1">
    <citation type="submission" date="2023-03" db="UniProtKB">
        <authorList>
            <consortium name="WormBaseParasite"/>
        </authorList>
    </citation>
    <scope>IDENTIFICATION</scope>
</reference>
<accession>A0A9J2P6S0</accession>
<keyword evidence="3" id="KW-1185">Reference proteome</keyword>
<dbReference type="CDD" id="cd19609">
    <property type="entry name" value="NTD_TDP-43"/>
    <property type="match status" value="1"/>
</dbReference>
<evidence type="ECO:0000313" key="4">
    <source>
        <dbReference type="WBParaSite" id="ALUE_0000524901-mRNA-1"/>
    </source>
</evidence>
<evidence type="ECO:0000259" key="2">
    <source>
        <dbReference type="Pfam" id="PF18694"/>
    </source>
</evidence>
<feature type="coiled-coil region" evidence="1">
    <location>
        <begin position="190"/>
        <end position="311"/>
    </location>
</feature>
<organism evidence="3 4">
    <name type="scientific">Ascaris lumbricoides</name>
    <name type="common">Giant roundworm</name>
    <dbReference type="NCBI Taxonomy" id="6252"/>
    <lineage>
        <taxon>Eukaryota</taxon>
        <taxon>Metazoa</taxon>
        <taxon>Ecdysozoa</taxon>
        <taxon>Nematoda</taxon>
        <taxon>Chromadorea</taxon>
        <taxon>Rhabditida</taxon>
        <taxon>Spirurina</taxon>
        <taxon>Ascaridomorpha</taxon>
        <taxon>Ascaridoidea</taxon>
        <taxon>Ascarididae</taxon>
        <taxon>Ascaris</taxon>
    </lineage>
</organism>
<protein>
    <submittedName>
        <fullName evidence="4">TAR DNA-binding protein 43 N-terminal domain-containing protein</fullName>
    </submittedName>
</protein>
<keyword evidence="1" id="KW-0175">Coiled coil</keyword>
<dbReference type="InterPro" id="IPR041105">
    <property type="entry name" value="TDP-43_N"/>
</dbReference>
<dbReference type="AlphaFoldDB" id="A0A9J2P6S0"/>
<name>A0A9J2P6S0_ASCLU</name>
<evidence type="ECO:0000313" key="3">
    <source>
        <dbReference type="Proteomes" id="UP000036681"/>
    </source>
</evidence>
<dbReference type="Proteomes" id="UP000036681">
    <property type="component" value="Unplaced"/>
</dbReference>